<keyword evidence="2" id="KW-1185">Reference proteome</keyword>
<dbReference type="GO" id="GO:0003824">
    <property type="term" value="F:catalytic activity"/>
    <property type="evidence" value="ECO:0007669"/>
    <property type="project" value="InterPro"/>
</dbReference>
<dbReference type="SUPFAM" id="SSF53167">
    <property type="entry name" value="Purine and uridine phosphorylases"/>
    <property type="match status" value="1"/>
</dbReference>
<dbReference type="AlphaFoldDB" id="A0A0D2HZR0"/>
<dbReference type="PANTHER" id="PTHR46082">
    <property type="entry name" value="ATP/GTP-BINDING PROTEIN-RELATED"/>
    <property type="match status" value="1"/>
</dbReference>
<dbReference type="InterPro" id="IPR035994">
    <property type="entry name" value="Nucleoside_phosphorylase_sf"/>
</dbReference>
<proteinExistence type="predicted"/>
<dbReference type="OrthoDB" id="4150231at2759"/>
<evidence type="ECO:0000313" key="2">
    <source>
        <dbReference type="Proteomes" id="UP000053789"/>
    </source>
</evidence>
<evidence type="ECO:0000313" key="1">
    <source>
        <dbReference type="EMBL" id="KIW96405.1"/>
    </source>
</evidence>
<accession>A0A0D2HZR0</accession>
<dbReference type="VEuPathDB" id="FungiDB:Z519_03474"/>
<dbReference type="HOGENOM" id="CLU_997493_0_0_1"/>
<dbReference type="EMBL" id="KN846983">
    <property type="protein sequence ID" value="KIW96405.1"/>
    <property type="molecule type" value="Genomic_DNA"/>
</dbReference>
<dbReference type="GeneID" id="27696402"/>
<sequence length="279" mass="30726">MRPMPSAQREYVDLEILRSNLWGSGFSVAAPDQGQGLTSKSGAVSEPGRDDFEIAIICALTIEHNAVEILLEEEYDTNGFSYGKAPGNSNAYTTGRLGGQHVVPAYMPGMGVASSAAVAAHLRTSFERIKFAIIVGICSGDIIVGMSVIQIDIDQQYSDKFIGRKELEDTLRPANLEIRAYVRKTLGYLAQKRIGDKIGIFHTQICATDAFTSSVYPRPENKNLYPADYWHKHRIESCDAYRHCDAQGDEVCKEALQIPCIALAYNSNSIKSRARVQQA</sequence>
<protein>
    <recommendedName>
        <fullName evidence="3">Nucleoside phosphorylase domain-containing protein</fullName>
    </recommendedName>
</protein>
<dbReference type="Gene3D" id="3.40.50.1580">
    <property type="entry name" value="Nucleoside phosphorylase domain"/>
    <property type="match status" value="1"/>
</dbReference>
<dbReference type="Proteomes" id="UP000053789">
    <property type="component" value="Unassembled WGS sequence"/>
</dbReference>
<organism evidence="1 2">
    <name type="scientific">Cladophialophora bantiana (strain ATCC 10958 / CBS 173.52 / CDC B-1940 / NIH 8579)</name>
    <name type="common">Xylohypha bantiana</name>
    <dbReference type="NCBI Taxonomy" id="1442370"/>
    <lineage>
        <taxon>Eukaryota</taxon>
        <taxon>Fungi</taxon>
        <taxon>Dikarya</taxon>
        <taxon>Ascomycota</taxon>
        <taxon>Pezizomycotina</taxon>
        <taxon>Eurotiomycetes</taxon>
        <taxon>Chaetothyriomycetidae</taxon>
        <taxon>Chaetothyriales</taxon>
        <taxon>Herpotrichiellaceae</taxon>
        <taxon>Cladophialophora</taxon>
    </lineage>
</organism>
<dbReference type="RefSeq" id="XP_016623074.1">
    <property type="nucleotide sequence ID" value="XM_016761224.1"/>
</dbReference>
<dbReference type="PANTHER" id="PTHR46082:SF6">
    <property type="entry name" value="AAA+ ATPASE DOMAIN-CONTAINING PROTEIN-RELATED"/>
    <property type="match status" value="1"/>
</dbReference>
<evidence type="ECO:0008006" key="3">
    <source>
        <dbReference type="Google" id="ProtNLM"/>
    </source>
</evidence>
<name>A0A0D2HZR0_CLAB1</name>
<reference evidence="1" key="1">
    <citation type="submission" date="2015-01" db="EMBL/GenBank/DDBJ databases">
        <title>The Genome Sequence of Cladophialophora bantiana CBS 173.52.</title>
        <authorList>
            <consortium name="The Broad Institute Genomics Platform"/>
            <person name="Cuomo C."/>
            <person name="de Hoog S."/>
            <person name="Gorbushina A."/>
            <person name="Stielow B."/>
            <person name="Teixiera M."/>
            <person name="Abouelleil A."/>
            <person name="Chapman S.B."/>
            <person name="Priest M."/>
            <person name="Young S.K."/>
            <person name="Wortman J."/>
            <person name="Nusbaum C."/>
            <person name="Birren B."/>
        </authorList>
    </citation>
    <scope>NUCLEOTIDE SEQUENCE [LARGE SCALE GENOMIC DNA]</scope>
    <source>
        <strain evidence="1">CBS 173.52</strain>
    </source>
</reference>
<dbReference type="InterPro" id="IPR053137">
    <property type="entry name" value="NLR-like"/>
</dbReference>
<gene>
    <name evidence="1" type="ORF">Z519_03474</name>
</gene>
<dbReference type="GO" id="GO:0009116">
    <property type="term" value="P:nucleoside metabolic process"/>
    <property type="evidence" value="ECO:0007669"/>
    <property type="project" value="InterPro"/>
</dbReference>